<comment type="subcellular location">
    <subcellularLocation>
        <location evidence="1 6">Cytoplasm</location>
        <location evidence="1 6">Cytosol</location>
    </subcellularLocation>
</comment>
<reference evidence="7 8" key="1">
    <citation type="submission" date="2018-09" db="EMBL/GenBank/DDBJ databases">
        <title>Metagenome Assembled Genomes from an Advanced Water Purification Facility.</title>
        <authorList>
            <person name="Stamps B.W."/>
            <person name="Spear J.R."/>
        </authorList>
    </citation>
    <scope>NUCLEOTIDE SEQUENCE [LARGE SCALE GENOMIC DNA]</scope>
    <source>
        <strain evidence="7">Bin_52_1</strain>
    </source>
</reference>
<dbReference type="Proteomes" id="UP000321110">
    <property type="component" value="Unassembled WGS sequence"/>
</dbReference>
<dbReference type="NCBIfam" id="TIGR00208">
    <property type="entry name" value="fliS"/>
    <property type="match status" value="1"/>
</dbReference>
<keyword evidence="5" id="KW-0143">Chaperone</keyword>
<evidence type="ECO:0000256" key="6">
    <source>
        <dbReference type="PIRNR" id="PIRNR039090"/>
    </source>
</evidence>
<sequence length="126" mass="13484">MNAMAALRQYQTVNTQAQVADASPHRLIQMLMEGGLSRLAQAKGAMLHGQGAQKGELISKAIGIIGGLREGLDLNQGGEIAANLDRLYDYMVSRLVEANISNEPALLDEVAGLLRNIKTAWDAIGQ</sequence>
<evidence type="ECO:0000256" key="2">
    <source>
        <dbReference type="ARBA" id="ARBA00008787"/>
    </source>
</evidence>
<dbReference type="PANTHER" id="PTHR34773">
    <property type="entry name" value="FLAGELLAR SECRETION CHAPERONE FLIS"/>
    <property type="match status" value="1"/>
</dbReference>
<dbReference type="PANTHER" id="PTHR34773:SF1">
    <property type="entry name" value="FLAGELLAR SECRETION CHAPERONE FLIS"/>
    <property type="match status" value="1"/>
</dbReference>
<name>A0A5C7W0L2_AQUAC</name>
<dbReference type="GO" id="GO:0044780">
    <property type="term" value="P:bacterial-type flagellum assembly"/>
    <property type="evidence" value="ECO:0007669"/>
    <property type="project" value="InterPro"/>
</dbReference>
<proteinExistence type="inferred from homology"/>
<evidence type="ECO:0000256" key="5">
    <source>
        <dbReference type="ARBA" id="ARBA00023186"/>
    </source>
</evidence>
<keyword evidence="7" id="KW-0966">Cell projection</keyword>
<evidence type="ECO:0000313" key="8">
    <source>
        <dbReference type="Proteomes" id="UP000321110"/>
    </source>
</evidence>
<keyword evidence="7" id="KW-0282">Flagellum</keyword>
<gene>
    <name evidence="7" type="primary">fliS</name>
    <name evidence="7" type="ORF">E6Q69_14055</name>
</gene>
<evidence type="ECO:0000256" key="1">
    <source>
        <dbReference type="ARBA" id="ARBA00004514"/>
    </source>
</evidence>
<evidence type="ECO:0000256" key="4">
    <source>
        <dbReference type="ARBA" id="ARBA00022795"/>
    </source>
</evidence>
<dbReference type="EMBL" id="SSFO01000238">
    <property type="protein sequence ID" value="TXI29894.1"/>
    <property type="molecule type" value="Genomic_DNA"/>
</dbReference>
<protein>
    <recommendedName>
        <fullName evidence="6">Flagellar secretion chaperone FliS</fullName>
    </recommendedName>
</protein>
<comment type="caution">
    <text evidence="7">The sequence shown here is derived from an EMBL/GenBank/DDBJ whole genome shotgun (WGS) entry which is preliminary data.</text>
</comment>
<accession>A0A5C7W0L2</accession>
<dbReference type="InterPro" id="IPR003713">
    <property type="entry name" value="FliS"/>
</dbReference>
<evidence type="ECO:0000313" key="7">
    <source>
        <dbReference type="EMBL" id="TXI29894.1"/>
    </source>
</evidence>
<dbReference type="GO" id="GO:0005829">
    <property type="term" value="C:cytosol"/>
    <property type="evidence" value="ECO:0007669"/>
    <property type="project" value="UniProtKB-SubCell"/>
</dbReference>
<dbReference type="Pfam" id="PF02561">
    <property type="entry name" value="FliS"/>
    <property type="match status" value="1"/>
</dbReference>
<keyword evidence="4 6" id="KW-1005">Bacterial flagellum biogenesis</keyword>
<keyword evidence="3 6" id="KW-0963">Cytoplasm</keyword>
<evidence type="ECO:0000256" key="3">
    <source>
        <dbReference type="ARBA" id="ARBA00022490"/>
    </source>
</evidence>
<dbReference type="AlphaFoldDB" id="A0A5C7W0L2"/>
<comment type="similarity">
    <text evidence="2 6">Belongs to the FliS family.</text>
</comment>
<keyword evidence="7" id="KW-0969">Cilium</keyword>
<dbReference type="CDD" id="cd16098">
    <property type="entry name" value="FliS"/>
    <property type="match status" value="1"/>
</dbReference>
<dbReference type="PIRSF" id="PIRSF039090">
    <property type="entry name" value="Flis"/>
    <property type="match status" value="1"/>
</dbReference>
<dbReference type="Gene3D" id="1.20.120.340">
    <property type="entry name" value="Flagellar protein FliS"/>
    <property type="match status" value="1"/>
</dbReference>
<dbReference type="GO" id="GO:0071973">
    <property type="term" value="P:bacterial-type flagellum-dependent cell motility"/>
    <property type="evidence" value="ECO:0007669"/>
    <property type="project" value="TreeGrafter"/>
</dbReference>
<organism evidence="7 8">
    <name type="scientific">Aquipseudomonas alcaligenes</name>
    <name type="common">Pseudomonas alcaligenes</name>
    <dbReference type="NCBI Taxonomy" id="43263"/>
    <lineage>
        <taxon>Bacteria</taxon>
        <taxon>Pseudomonadati</taxon>
        <taxon>Pseudomonadota</taxon>
        <taxon>Gammaproteobacteria</taxon>
        <taxon>Pseudomonadales</taxon>
        <taxon>Pseudomonadaceae</taxon>
        <taxon>Aquipseudomonas</taxon>
    </lineage>
</organism>
<dbReference type="SUPFAM" id="SSF101116">
    <property type="entry name" value="Flagellar export chaperone FliS"/>
    <property type="match status" value="1"/>
</dbReference>
<dbReference type="InterPro" id="IPR036584">
    <property type="entry name" value="FliS_sf"/>
</dbReference>